<dbReference type="EMBL" id="JABWDY010002479">
    <property type="protein sequence ID" value="KAF5206633.1"/>
    <property type="molecule type" value="Genomic_DNA"/>
</dbReference>
<evidence type="ECO:0000313" key="1">
    <source>
        <dbReference type="EMBL" id="KAF5206633.1"/>
    </source>
</evidence>
<feature type="non-terminal residue" evidence="1">
    <location>
        <position position="1"/>
    </location>
</feature>
<evidence type="ECO:0000313" key="2">
    <source>
        <dbReference type="Proteomes" id="UP000554482"/>
    </source>
</evidence>
<organism evidence="1 2">
    <name type="scientific">Thalictrum thalictroides</name>
    <name type="common">Rue-anemone</name>
    <name type="synonym">Anemone thalictroides</name>
    <dbReference type="NCBI Taxonomy" id="46969"/>
    <lineage>
        <taxon>Eukaryota</taxon>
        <taxon>Viridiplantae</taxon>
        <taxon>Streptophyta</taxon>
        <taxon>Embryophyta</taxon>
        <taxon>Tracheophyta</taxon>
        <taxon>Spermatophyta</taxon>
        <taxon>Magnoliopsida</taxon>
        <taxon>Ranunculales</taxon>
        <taxon>Ranunculaceae</taxon>
        <taxon>Thalictroideae</taxon>
        <taxon>Thalictrum</taxon>
    </lineage>
</organism>
<name>A0A7J6XAY2_THATH</name>
<dbReference type="OrthoDB" id="341578at2759"/>
<sequence>VSCPSEETGDEWIHGEVSIASNMDHLSRGLHVYGLVDLFTGSGESWDWGPGADKSRGTLVQAHKVDRPNIGYTILD</sequence>
<dbReference type="AlphaFoldDB" id="A0A7J6XAY2"/>
<keyword evidence="2" id="KW-1185">Reference proteome</keyword>
<accession>A0A7J6XAY2</accession>
<proteinExistence type="predicted"/>
<gene>
    <name evidence="1" type="ORF">FRX31_003779</name>
</gene>
<dbReference type="Proteomes" id="UP000554482">
    <property type="component" value="Unassembled WGS sequence"/>
</dbReference>
<reference evidence="1 2" key="1">
    <citation type="submission" date="2020-06" db="EMBL/GenBank/DDBJ databases">
        <title>Transcriptomic and genomic resources for Thalictrum thalictroides and T. hernandezii: Facilitating candidate gene discovery in an emerging model plant lineage.</title>
        <authorList>
            <person name="Arias T."/>
            <person name="Riano-Pachon D.M."/>
            <person name="Di Stilio V.S."/>
        </authorList>
    </citation>
    <scope>NUCLEOTIDE SEQUENCE [LARGE SCALE GENOMIC DNA]</scope>
    <source>
        <strain evidence="2">cv. WT478/WT964</strain>
        <tissue evidence="1">Leaves</tissue>
    </source>
</reference>
<protein>
    <submittedName>
        <fullName evidence="1">Uncharacterized protein</fullName>
    </submittedName>
</protein>
<comment type="caution">
    <text evidence="1">The sequence shown here is derived from an EMBL/GenBank/DDBJ whole genome shotgun (WGS) entry which is preliminary data.</text>
</comment>